<keyword evidence="5" id="KW-0560">Oxidoreductase</keyword>
<feature type="domain" description="Acyl-CoA dehydrogenase/oxidase C-terminal" evidence="6">
    <location>
        <begin position="226"/>
        <end position="362"/>
    </location>
</feature>
<proteinExistence type="inferred from homology"/>
<gene>
    <name evidence="7" type="ORF">SAMN04490220_7079</name>
</gene>
<name>A0A1H5H630_RHOJO</name>
<dbReference type="InterPro" id="IPR036250">
    <property type="entry name" value="AcylCo_DH-like_C"/>
</dbReference>
<keyword evidence="3" id="KW-0285">Flavoprotein</keyword>
<dbReference type="PANTHER" id="PTHR43884:SF20">
    <property type="entry name" value="ACYL-COA DEHYDROGENASE FADE28"/>
    <property type="match status" value="1"/>
</dbReference>
<dbReference type="SUPFAM" id="SSF56645">
    <property type="entry name" value="Acyl-CoA dehydrogenase NM domain-like"/>
    <property type="match status" value="1"/>
</dbReference>
<dbReference type="Pfam" id="PF00441">
    <property type="entry name" value="Acyl-CoA_dh_1"/>
    <property type="match status" value="1"/>
</dbReference>
<dbReference type="InterPro" id="IPR009075">
    <property type="entry name" value="AcylCo_DH/oxidase_C"/>
</dbReference>
<comment type="similarity">
    <text evidence="2">Belongs to the acyl-CoA dehydrogenase family.</text>
</comment>
<dbReference type="GO" id="GO:0050660">
    <property type="term" value="F:flavin adenine dinucleotide binding"/>
    <property type="evidence" value="ECO:0007669"/>
    <property type="project" value="InterPro"/>
</dbReference>
<dbReference type="EMBL" id="FNTL01000004">
    <property type="protein sequence ID" value="SEE23214.1"/>
    <property type="molecule type" value="Genomic_DNA"/>
</dbReference>
<dbReference type="RefSeq" id="WP_073359381.1">
    <property type="nucleotide sequence ID" value="NZ_FNTL01000004.1"/>
</dbReference>
<evidence type="ECO:0000313" key="8">
    <source>
        <dbReference type="Proteomes" id="UP000183407"/>
    </source>
</evidence>
<dbReference type="GO" id="GO:0003995">
    <property type="term" value="F:acyl-CoA dehydrogenase activity"/>
    <property type="evidence" value="ECO:0007669"/>
    <property type="project" value="TreeGrafter"/>
</dbReference>
<evidence type="ECO:0000256" key="5">
    <source>
        <dbReference type="ARBA" id="ARBA00023002"/>
    </source>
</evidence>
<reference evidence="8" key="1">
    <citation type="submission" date="2016-10" db="EMBL/GenBank/DDBJ databases">
        <authorList>
            <person name="Varghese N."/>
        </authorList>
    </citation>
    <scope>NUCLEOTIDE SEQUENCE [LARGE SCALE GENOMIC DNA]</scope>
    <source>
        <strain evidence="8">DSM 44719</strain>
    </source>
</reference>
<protein>
    <submittedName>
        <fullName evidence="7">Acyl-CoA dehydrogenase, C-terminal domain</fullName>
    </submittedName>
</protein>
<dbReference type="OrthoDB" id="3663644at2"/>
<keyword evidence="4" id="KW-0274">FAD</keyword>
<dbReference type="InterPro" id="IPR037069">
    <property type="entry name" value="AcylCoA_DH/ox_N_sf"/>
</dbReference>
<evidence type="ECO:0000313" key="7">
    <source>
        <dbReference type="EMBL" id="SEE23214.1"/>
    </source>
</evidence>
<dbReference type="InterPro" id="IPR046373">
    <property type="entry name" value="Acyl-CoA_Oxase/DH_mid-dom_sf"/>
</dbReference>
<evidence type="ECO:0000259" key="6">
    <source>
        <dbReference type="Pfam" id="PF00441"/>
    </source>
</evidence>
<accession>A0A1H5H630</accession>
<dbReference type="Gene3D" id="1.10.540.10">
    <property type="entry name" value="Acyl-CoA dehydrogenase/oxidase, N-terminal domain"/>
    <property type="match status" value="1"/>
</dbReference>
<dbReference type="Gene3D" id="1.20.140.10">
    <property type="entry name" value="Butyryl-CoA Dehydrogenase, subunit A, domain 3"/>
    <property type="match status" value="1"/>
</dbReference>
<dbReference type="InterPro" id="IPR009100">
    <property type="entry name" value="AcylCoA_DH/oxidase_NM_dom_sf"/>
</dbReference>
<dbReference type="AlphaFoldDB" id="A0A1H5H630"/>
<dbReference type="PANTHER" id="PTHR43884">
    <property type="entry name" value="ACYL-COA DEHYDROGENASE"/>
    <property type="match status" value="1"/>
</dbReference>
<evidence type="ECO:0000256" key="2">
    <source>
        <dbReference type="ARBA" id="ARBA00009347"/>
    </source>
</evidence>
<sequence>MADHPDNRDALTSAVSEYLTRSFDSDRRLSLLDKGGLDVQFQAELAELGWFALAVPERHDGLGFPLCALGPVFTTFGRHLVPGPMLESLLLPAVLLNGRDDAASTARLQRTVAEGAVLALADPGITDDWLSEVGEITLTDDGLQGSVAVARFAAHAHSFVVIARHGDDHAVCVVDAADPGVVVEEIDSADPTARYGRVIFNGAHRDIAPWAVGSEANALVGQIRSWARLLIACELAGIAERLLDRTVKYVQQRQQFGAAIGTFQAVKHTVANMYERMSSLRNLCAAAMADAPASTEQELAHTAAVAKAYAADAALRVCEDALQMHGGIGFTTEVELHWYYKRALALRAWYGDEIELHRAIGATVLAAPE</sequence>
<evidence type="ECO:0000256" key="4">
    <source>
        <dbReference type="ARBA" id="ARBA00022827"/>
    </source>
</evidence>
<comment type="cofactor">
    <cofactor evidence="1">
        <name>FAD</name>
        <dbReference type="ChEBI" id="CHEBI:57692"/>
    </cofactor>
</comment>
<evidence type="ECO:0000256" key="1">
    <source>
        <dbReference type="ARBA" id="ARBA00001974"/>
    </source>
</evidence>
<dbReference type="SUPFAM" id="SSF47203">
    <property type="entry name" value="Acyl-CoA dehydrogenase C-terminal domain-like"/>
    <property type="match status" value="1"/>
</dbReference>
<dbReference type="Gene3D" id="2.40.110.10">
    <property type="entry name" value="Butyryl-CoA Dehydrogenase, subunit A, domain 2"/>
    <property type="match status" value="1"/>
</dbReference>
<evidence type="ECO:0000256" key="3">
    <source>
        <dbReference type="ARBA" id="ARBA00022630"/>
    </source>
</evidence>
<dbReference type="Proteomes" id="UP000183407">
    <property type="component" value="Unassembled WGS sequence"/>
</dbReference>
<organism evidence="7 8">
    <name type="scientific">Rhodococcus jostii</name>
    <dbReference type="NCBI Taxonomy" id="132919"/>
    <lineage>
        <taxon>Bacteria</taxon>
        <taxon>Bacillati</taxon>
        <taxon>Actinomycetota</taxon>
        <taxon>Actinomycetes</taxon>
        <taxon>Mycobacteriales</taxon>
        <taxon>Nocardiaceae</taxon>
        <taxon>Rhodococcus</taxon>
    </lineage>
</organism>